<dbReference type="AlphaFoldDB" id="A0AAD7VWY0"/>
<gene>
    <name evidence="1" type="ORF">AAFF_G00197490</name>
</gene>
<dbReference type="EMBL" id="JAINUG010002629">
    <property type="protein sequence ID" value="KAJ8347468.1"/>
    <property type="molecule type" value="Genomic_DNA"/>
</dbReference>
<reference evidence="1" key="1">
    <citation type="journal article" date="2023" name="Science">
        <title>Genome structures resolve the early diversification of teleost fishes.</title>
        <authorList>
            <person name="Parey E."/>
            <person name="Louis A."/>
            <person name="Montfort J."/>
            <person name="Bouchez O."/>
            <person name="Roques C."/>
            <person name="Iampietro C."/>
            <person name="Lluch J."/>
            <person name="Castinel A."/>
            <person name="Donnadieu C."/>
            <person name="Desvignes T."/>
            <person name="Floi Bucao C."/>
            <person name="Jouanno E."/>
            <person name="Wen M."/>
            <person name="Mejri S."/>
            <person name="Dirks R."/>
            <person name="Jansen H."/>
            <person name="Henkel C."/>
            <person name="Chen W.J."/>
            <person name="Zahm M."/>
            <person name="Cabau C."/>
            <person name="Klopp C."/>
            <person name="Thompson A.W."/>
            <person name="Robinson-Rechavi M."/>
            <person name="Braasch I."/>
            <person name="Lecointre G."/>
            <person name="Bobe J."/>
            <person name="Postlethwait J.H."/>
            <person name="Berthelot C."/>
            <person name="Roest Crollius H."/>
            <person name="Guiguen Y."/>
        </authorList>
    </citation>
    <scope>NUCLEOTIDE SEQUENCE</scope>
    <source>
        <strain evidence="1">NC1722</strain>
    </source>
</reference>
<evidence type="ECO:0000313" key="1">
    <source>
        <dbReference type="EMBL" id="KAJ8347468.1"/>
    </source>
</evidence>
<dbReference type="Proteomes" id="UP001221898">
    <property type="component" value="Unassembled WGS sequence"/>
</dbReference>
<comment type="caution">
    <text evidence="1">The sequence shown here is derived from an EMBL/GenBank/DDBJ whole genome shotgun (WGS) entry which is preliminary data.</text>
</comment>
<proteinExistence type="predicted"/>
<organism evidence="1 2">
    <name type="scientific">Aldrovandia affinis</name>
    <dbReference type="NCBI Taxonomy" id="143900"/>
    <lineage>
        <taxon>Eukaryota</taxon>
        <taxon>Metazoa</taxon>
        <taxon>Chordata</taxon>
        <taxon>Craniata</taxon>
        <taxon>Vertebrata</taxon>
        <taxon>Euteleostomi</taxon>
        <taxon>Actinopterygii</taxon>
        <taxon>Neopterygii</taxon>
        <taxon>Teleostei</taxon>
        <taxon>Notacanthiformes</taxon>
        <taxon>Halosauridae</taxon>
        <taxon>Aldrovandia</taxon>
    </lineage>
</organism>
<name>A0AAD7VWY0_9TELE</name>
<protein>
    <submittedName>
        <fullName evidence="1">Uncharacterized protein</fullName>
    </submittedName>
</protein>
<sequence length="92" mass="9759">MDARPGSKVVGAADVLAIRRMSPPLPSGSDLQRASATIMPDFLCANSLLVDKGRNRRLVNAETFERSGSPSSTGISPSCLAPCHLADMFQRS</sequence>
<keyword evidence="2" id="KW-1185">Reference proteome</keyword>
<accession>A0AAD7VWY0</accession>
<evidence type="ECO:0000313" key="2">
    <source>
        <dbReference type="Proteomes" id="UP001221898"/>
    </source>
</evidence>